<keyword evidence="2" id="KW-1185">Reference proteome</keyword>
<reference evidence="1 2" key="2">
    <citation type="journal article" date="2022" name="Mol. Ecol. Resour.">
        <title>The genomes of chicory, endive, great burdock and yacon provide insights into Asteraceae paleo-polyploidization history and plant inulin production.</title>
        <authorList>
            <person name="Fan W."/>
            <person name="Wang S."/>
            <person name="Wang H."/>
            <person name="Wang A."/>
            <person name="Jiang F."/>
            <person name="Liu H."/>
            <person name="Zhao H."/>
            <person name="Xu D."/>
            <person name="Zhang Y."/>
        </authorList>
    </citation>
    <scope>NUCLEOTIDE SEQUENCE [LARGE SCALE GENOMIC DNA]</scope>
    <source>
        <strain evidence="2">cv. Punajuju</strain>
        <tissue evidence="1">Leaves</tissue>
    </source>
</reference>
<sequence>MATLHNLTKSDVTSGWFHSEQNMDQKALCLMKRWIDVNNEARISVKGNEEKKLLYEKKAALEETIKNLHEQVACLLCECNAKDELMAEHLKTAQEAITGKEKAETEVAIWKQELEDTLQQNIAAYERLVHLNASFKNCRQQLSSLKLKQDQRINLERAHKRLESKYTEARKKLANLTLENALLTKALVKKEEIIKNVSYQMSEKTSEYFPKMRIRNADVANWKHQDSVNLEAERQRLRLLVKKRIGLPRQHLKPVDERMSLMINRLSKVEEENRILKESVCERENEIRVLKEVEWNREARILELERKIVGLESEVERVNKLKRTIKDQFENLKLINVALEHQLSDAKFEIKEAFQKVFVLEMELEDRSHQYEGLEAACLELQLQLASVSSKEKVREDHGQEGKLLSSLREHMAAKDPPVPHYNTWNSLLGVKSVVPQALPIVPRKKHVKGTELLRKLLFRRKRGGNKKKLHVFAAYHV</sequence>
<evidence type="ECO:0000313" key="2">
    <source>
        <dbReference type="Proteomes" id="UP001055811"/>
    </source>
</evidence>
<protein>
    <submittedName>
        <fullName evidence="1">Uncharacterized protein</fullName>
    </submittedName>
</protein>
<organism evidence="1 2">
    <name type="scientific">Cichorium intybus</name>
    <name type="common">Chicory</name>
    <dbReference type="NCBI Taxonomy" id="13427"/>
    <lineage>
        <taxon>Eukaryota</taxon>
        <taxon>Viridiplantae</taxon>
        <taxon>Streptophyta</taxon>
        <taxon>Embryophyta</taxon>
        <taxon>Tracheophyta</taxon>
        <taxon>Spermatophyta</taxon>
        <taxon>Magnoliopsida</taxon>
        <taxon>eudicotyledons</taxon>
        <taxon>Gunneridae</taxon>
        <taxon>Pentapetalae</taxon>
        <taxon>asterids</taxon>
        <taxon>campanulids</taxon>
        <taxon>Asterales</taxon>
        <taxon>Asteraceae</taxon>
        <taxon>Cichorioideae</taxon>
        <taxon>Cichorieae</taxon>
        <taxon>Cichoriinae</taxon>
        <taxon>Cichorium</taxon>
    </lineage>
</organism>
<gene>
    <name evidence="1" type="ORF">L2E82_02090</name>
</gene>
<proteinExistence type="predicted"/>
<name>A0ACB9H2U0_CICIN</name>
<dbReference type="EMBL" id="CM042009">
    <property type="protein sequence ID" value="KAI3789297.1"/>
    <property type="molecule type" value="Genomic_DNA"/>
</dbReference>
<dbReference type="Proteomes" id="UP001055811">
    <property type="component" value="Linkage Group LG01"/>
</dbReference>
<comment type="caution">
    <text evidence="1">The sequence shown here is derived from an EMBL/GenBank/DDBJ whole genome shotgun (WGS) entry which is preliminary data.</text>
</comment>
<evidence type="ECO:0000313" key="1">
    <source>
        <dbReference type="EMBL" id="KAI3789297.1"/>
    </source>
</evidence>
<accession>A0ACB9H2U0</accession>
<reference evidence="2" key="1">
    <citation type="journal article" date="2022" name="Mol. Ecol. Resour.">
        <title>The genomes of chicory, endive, great burdock and yacon provide insights into Asteraceae palaeo-polyploidization history and plant inulin production.</title>
        <authorList>
            <person name="Fan W."/>
            <person name="Wang S."/>
            <person name="Wang H."/>
            <person name="Wang A."/>
            <person name="Jiang F."/>
            <person name="Liu H."/>
            <person name="Zhao H."/>
            <person name="Xu D."/>
            <person name="Zhang Y."/>
        </authorList>
    </citation>
    <scope>NUCLEOTIDE SEQUENCE [LARGE SCALE GENOMIC DNA]</scope>
    <source>
        <strain evidence="2">cv. Punajuju</strain>
    </source>
</reference>